<accession>C4J741</accession>
<evidence type="ECO:0000313" key="1">
    <source>
        <dbReference type="EMBL" id="ACR36991.1"/>
    </source>
</evidence>
<sequence>MHYLHFEWVKNG</sequence>
<name>C4J741_MAIZE</name>
<dbReference type="EMBL" id="BT086638">
    <property type="protein sequence ID" value="ACR36991.1"/>
    <property type="molecule type" value="mRNA"/>
</dbReference>
<reference evidence="1" key="1">
    <citation type="journal article" date="2009" name="PLoS Genet.">
        <title>Sequencing, mapping, and analysis of 27,455 maize full-length cDNAs.</title>
        <authorList>
            <person name="Soderlund C."/>
            <person name="Descour A."/>
            <person name="Kudrna D."/>
            <person name="Bomhoff M."/>
            <person name="Boyd L."/>
            <person name="Currie J."/>
            <person name="Angelova A."/>
            <person name="Collura K."/>
            <person name="Wissotski M."/>
            <person name="Ashley E."/>
            <person name="Morrow D."/>
            <person name="Fernandes J."/>
            <person name="Walbot V."/>
            <person name="Yu Y."/>
        </authorList>
    </citation>
    <scope>NUCLEOTIDE SEQUENCE</scope>
    <source>
        <strain evidence="1">B73</strain>
    </source>
</reference>
<organism evidence="1">
    <name type="scientific">Zea mays</name>
    <name type="common">Maize</name>
    <dbReference type="NCBI Taxonomy" id="4577"/>
    <lineage>
        <taxon>Eukaryota</taxon>
        <taxon>Viridiplantae</taxon>
        <taxon>Streptophyta</taxon>
        <taxon>Embryophyta</taxon>
        <taxon>Tracheophyta</taxon>
        <taxon>Spermatophyta</taxon>
        <taxon>Magnoliopsida</taxon>
        <taxon>Liliopsida</taxon>
        <taxon>Poales</taxon>
        <taxon>Poaceae</taxon>
        <taxon>PACMAD clade</taxon>
        <taxon>Panicoideae</taxon>
        <taxon>Andropogonodae</taxon>
        <taxon>Andropogoneae</taxon>
        <taxon>Tripsacinae</taxon>
        <taxon>Zea</taxon>
    </lineage>
</organism>
<protein>
    <submittedName>
        <fullName evidence="1">Uncharacterized protein</fullName>
    </submittedName>
</protein>
<proteinExistence type="evidence at transcript level"/>